<protein>
    <submittedName>
        <fullName evidence="2">Thioredoxin domain-containing protein</fullName>
    </submittedName>
</protein>
<proteinExistence type="predicted"/>
<keyword evidence="3" id="KW-1185">Reference proteome</keyword>
<accession>A0A8T4J1U5</accession>
<evidence type="ECO:0000313" key="3">
    <source>
        <dbReference type="Proteomes" id="UP000675554"/>
    </source>
</evidence>
<organism evidence="2 3">
    <name type="scientific">Streptomyces daliensis</name>
    <dbReference type="NCBI Taxonomy" id="299421"/>
    <lineage>
        <taxon>Bacteria</taxon>
        <taxon>Bacillati</taxon>
        <taxon>Actinomycetota</taxon>
        <taxon>Actinomycetes</taxon>
        <taxon>Kitasatosporales</taxon>
        <taxon>Streptomycetaceae</taxon>
        <taxon>Streptomyces</taxon>
    </lineage>
</organism>
<name>A0A8T4J1U5_9ACTN</name>
<dbReference type="Gene3D" id="3.40.30.10">
    <property type="entry name" value="Glutaredoxin"/>
    <property type="match status" value="1"/>
</dbReference>
<feature type="domain" description="Thioredoxin-like fold" evidence="1">
    <location>
        <begin position="1"/>
        <end position="88"/>
    </location>
</feature>
<dbReference type="InterPro" id="IPR036249">
    <property type="entry name" value="Thioredoxin-like_sf"/>
</dbReference>
<comment type="caution">
    <text evidence="2">The sequence shown here is derived from an EMBL/GenBank/DDBJ whole genome shotgun (WGS) entry which is preliminary data.</text>
</comment>
<dbReference type="AlphaFoldDB" id="A0A8T4J1U5"/>
<sequence>VVYGSPSAQRVLHVYADPRCPYCKRMDVALGDTMRRLADDGHLTLYHHFAAFLDDALGGSGSHRALNALGAAADVGQVPFLAYLRTLFAH</sequence>
<feature type="non-terminal residue" evidence="2">
    <location>
        <position position="90"/>
    </location>
</feature>
<evidence type="ECO:0000313" key="2">
    <source>
        <dbReference type="EMBL" id="MBR7678379.1"/>
    </source>
</evidence>
<evidence type="ECO:0000259" key="1">
    <source>
        <dbReference type="Pfam" id="PF13462"/>
    </source>
</evidence>
<dbReference type="Pfam" id="PF13462">
    <property type="entry name" value="Thioredoxin_4"/>
    <property type="match status" value="1"/>
</dbReference>
<dbReference type="InterPro" id="IPR012336">
    <property type="entry name" value="Thioredoxin-like_fold"/>
</dbReference>
<reference evidence="2" key="1">
    <citation type="submission" date="2021-04" db="EMBL/GenBank/DDBJ databases">
        <title>Sequencing of actinobacteria type strains.</title>
        <authorList>
            <person name="Nguyen G.-S."/>
            <person name="Wentzel A."/>
        </authorList>
    </citation>
    <scope>NUCLEOTIDE SEQUENCE</scope>
    <source>
        <strain evidence="2">DSM 42095</strain>
    </source>
</reference>
<dbReference type="EMBL" id="JAGSMN010001407">
    <property type="protein sequence ID" value="MBR7678379.1"/>
    <property type="molecule type" value="Genomic_DNA"/>
</dbReference>
<gene>
    <name evidence="2" type="ORF">KDA82_36510</name>
</gene>
<dbReference type="SUPFAM" id="SSF52833">
    <property type="entry name" value="Thioredoxin-like"/>
    <property type="match status" value="1"/>
</dbReference>
<feature type="non-terminal residue" evidence="2">
    <location>
        <position position="1"/>
    </location>
</feature>
<dbReference type="Proteomes" id="UP000675554">
    <property type="component" value="Unassembled WGS sequence"/>
</dbReference>